<dbReference type="SMART" id="SM00833">
    <property type="entry name" value="CobW_C"/>
    <property type="match status" value="1"/>
</dbReference>
<dbReference type="InterPro" id="IPR003495">
    <property type="entry name" value="CobW/HypB/UreG_nucleotide-bd"/>
</dbReference>
<dbReference type="Proteomes" id="UP001320148">
    <property type="component" value="Chromosome"/>
</dbReference>
<keyword evidence="1" id="KW-0547">Nucleotide-binding</keyword>
<evidence type="ECO:0000256" key="1">
    <source>
        <dbReference type="ARBA" id="ARBA00022741"/>
    </source>
</evidence>
<comment type="catalytic activity">
    <reaction evidence="6">
        <text>GTP + H2O = GDP + phosphate + H(+)</text>
        <dbReference type="Rhea" id="RHEA:19669"/>
        <dbReference type="ChEBI" id="CHEBI:15377"/>
        <dbReference type="ChEBI" id="CHEBI:15378"/>
        <dbReference type="ChEBI" id="CHEBI:37565"/>
        <dbReference type="ChEBI" id="CHEBI:43474"/>
        <dbReference type="ChEBI" id="CHEBI:58189"/>
    </reaction>
    <physiologicalReaction direction="left-to-right" evidence="6">
        <dbReference type="Rhea" id="RHEA:19670"/>
    </physiologicalReaction>
</comment>
<reference evidence="8 9" key="1">
    <citation type="submission" date="2021-02" db="EMBL/GenBank/DDBJ databases">
        <title>Complete genome of Desulfoluna sp. strain ASN36.</title>
        <authorList>
            <person name="Takahashi A."/>
            <person name="Kojima H."/>
            <person name="Fukui M."/>
        </authorList>
    </citation>
    <scope>NUCLEOTIDE SEQUENCE [LARGE SCALE GENOMIC DNA]</scope>
    <source>
        <strain evidence="8 9">ASN36</strain>
    </source>
</reference>
<dbReference type="SUPFAM" id="SSF52540">
    <property type="entry name" value="P-loop containing nucleoside triphosphate hydrolases"/>
    <property type="match status" value="1"/>
</dbReference>
<evidence type="ECO:0000256" key="4">
    <source>
        <dbReference type="ARBA" id="ARBA00034320"/>
    </source>
</evidence>
<dbReference type="InterPro" id="IPR051316">
    <property type="entry name" value="Zinc-reg_GTPase_activator"/>
</dbReference>
<dbReference type="RefSeq" id="WP_236891054.1">
    <property type="nucleotide sequence ID" value="NZ_AP024488.1"/>
</dbReference>
<keyword evidence="2" id="KW-0378">Hydrolase</keyword>
<gene>
    <name evidence="8" type="ORF">DSLASN_03890</name>
</gene>
<dbReference type="PANTHER" id="PTHR13748:SF62">
    <property type="entry name" value="COBW DOMAIN-CONTAINING PROTEIN"/>
    <property type="match status" value="1"/>
</dbReference>
<accession>A0ABM7PC38</accession>
<keyword evidence="3" id="KW-0143">Chaperone</keyword>
<dbReference type="EMBL" id="AP024488">
    <property type="protein sequence ID" value="BCS94757.1"/>
    <property type="molecule type" value="Genomic_DNA"/>
</dbReference>
<dbReference type="InterPro" id="IPR011629">
    <property type="entry name" value="CobW-like_C"/>
</dbReference>
<dbReference type="Gene3D" id="3.30.1220.10">
    <property type="entry name" value="CobW-like, C-terminal domain"/>
    <property type="match status" value="1"/>
</dbReference>
<evidence type="ECO:0000256" key="5">
    <source>
        <dbReference type="ARBA" id="ARBA00045658"/>
    </source>
</evidence>
<comment type="similarity">
    <text evidence="4">Belongs to the SIMIBI class G3E GTPase family. ZNG1 subfamily.</text>
</comment>
<name>A0ABM7PC38_9BACT</name>
<evidence type="ECO:0000259" key="7">
    <source>
        <dbReference type="SMART" id="SM00833"/>
    </source>
</evidence>
<dbReference type="SUPFAM" id="SSF90002">
    <property type="entry name" value="Hypothetical protein YjiA, C-terminal domain"/>
    <property type="match status" value="1"/>
</dbReference>
<protein>
    <submittedName>
        <fullName evidence="8">Cobalamin biosynthesis protein CobW</fullName>
    </submittedName>
</protein>
<dbReference type="InterPro" id="IPR036627">
    <property type="entry name" value="CobW-likC_sf"/>
</dbReference>
<keyword evidence="9" id="KW-1185">Reference proteome</keyword>
<evidence type="ECO:0000313" key="9">
    <source>
        <dbReference type="Proteomes" id="UP001320148"/>
    </source>
</evidence>
<dbReference type="Pfam" id="PF02492">
    <property type="entry name" value="cobW"/>
    <property type="match status" value="1"/>
</dbReference>
<feature type="domain" description="CobW C-terminal" evidence="7">
    <location>
        <begin position="247"/>
        <end position="340"/>
    </location>
</feature>
<proteinExistence type="inferred from homology"/>
<evidence type="ECO:0000256" key="2">
    <source>
        <dbReference type="ARBA" id="ARBA00022801"/>
    </source>
</evidence>
<sequence>MVSKKPIKKKPIPVTILTGGLGAGKTTLLNHIITSRSETRFAIIENEFGEIGIDQDLIDETQGPTVVELSDGCICCTIRNDLVKALSEIYEHRDEFDSLIIETTGLAEPGPVAQVLIAEPELTEKFKLNAVVTLVDAEYVMKHIDTEEIVSNQIGFADIIVLNKLDRVDEISSQAIRSRLTEMNAQANIVLSEHARIDTEAVLSADGFSLDRVLELDPDFLAPEQRQNSTGSFMGLFDRVPSYHDEISSVGIVIPGDLDDQKVEMWLTFLTMFQGEDILRLKGVLSISGKEERFVIQGVHTTLTGSDAMPWGDAARESRILIIGRLLDRPMLEKGFKNCLA</sequence>
<dbReference type="CDD" id="cd03112">
    <property type="entry name" value="CobW-like"/>
    <property type="match status" value="1"/>
</dbReference>
<organism evidence="8 9">
    <name type="scientific">Desulfoluna limicola</name>
    <dbReference type="NCBI Taxonomy" id="2810562"/>
    <lineage>
        <taxon>Bacteria</taxon>
        <taxon>Pseudomonadati</taxon>
        <taxon>Thermodesulfobacteriota</taxon>
        <taxon>Desulfobacteria</taxon>
        <taxon>Desulfobacterales</taxon>
        <taxon>Desulfolunaceae</taxon>
        <taxon>Desulfoluna</taxon>
    </lineage>
</organism>
<comment type="function">
    <text evidence="5">Zinc chaperone that directly transfers zinc cofactor to target proteins, thereby activating them. Zinc is transferred from the CXCC motif in the GTPase domain to the zinc binding site in target proteins in a process requiring GTP hydrolysis.</text>
</comment>
<evidence type="ECO:0000313" key="8">
    <source>
        <dbReference type="EMBL" id="BCS94757.1"/>
    </source>
</evidence>
<dbReference type="PANTHER" id="PTHR13748">
    <property type="entry name" value="COBW-RELATED"/>
    <property type="match status" value="1"/>
</dbReference>
<dbReference type="Pfam" id="PF07683">
    <property type="entry name" value="CobW_C"/>
    <property type="match status" value="1"/>
</dbReference>
<evidence type="ECO:0000256" key="6">
    <source>
        <dbReference type="ARBA" id="ARBA00049117"/>
    </source>
</evidence>
<dbReference type="Gene3D" id="3.40.50.300">
    <property type="entry name" value="P-loop containing nucleotide triphosphate hydrolases"/>
    <property type="match status" value="1"/>
</dbReference>
<dbReference type="InterPro" id="IPR027417">
    <property type="entry name" value="P-loop_NTPase"/>
</dbReference>
<evidence type="ECO:0000256" key="3">
    <source>
        <dbReference type="ARBA" id="ARBA00023186"/>
    </source>
</evidence>